<dbReference type="InterPro" id="IPR018632">
    <property type="entry name" value="AAA-associated_dom_C"/>
</dbReference>
<protein>
    <submittedName>
        <fullName evidence="1">ABC nitrate/sulfonate/bicarbonate family transporter, ATPase subunit</fullName>
    </submittedName>
</protein>
<dbReference type="GeneID" id="76832527"/>
<proteinExistence type="predicted"/>
<dbReference type="eggNOG" id="arCOG05379">
    <property type="taxonomic scope" value="Archaea"/>
</dbReference>
<name>I3XSE4_DESAM</name>
<sequence length="87" mass="9378">MSQEEKEIVPPHYLTPDHLLGFTEALNSLGGKVDPMFLGDILGENVDVLPHVIDVAEALGLVTVVKGGELVLTELGERIVKGNCETR</sequence>
<dbReference type="Pfam" id="PF09821">
    <property type="entry name" value="AAA_assoc_C"/>
    <property type="match status" value="1"/>
</dbReference>
<dbReference type="RefSeq" id="WP_014767765.1">
    <property type="nucleotide sequence ID" value="NC_018001.1"/>
</dbReference>
<reference evidence="1 2" key="1">
    <citation type="journal article" date="2012" name="J. Bacteriol.">
        <title>Complete Genome Sequence of Desulfurococcus fermentans, a Hyperthermophilic Cellulolytic Crenarchaeon Isolated from a Freshwater Hot Spring in Kamchatka, Russia.</title>
        <authorList>
            <person name="Susanti D."/>
            <person name="Johnson E.F."/>
            <person name="Rodriguez J.R."/>
            <person name="Anderson I."/>
            <person name="Perevalova A.A."/>
            <person name="Kyrpides N."/>
            <person name="Lucas S."/>
            <person name="Han J."/>
            <person name="Lapidus A."/>
            <person name="Cheng J.F."/>
            <person name="Goodwin L."/>
            <person name="Pitluck S."/>
            <person name="Mavrommatis K."/>
            <person name="Peters L."/>
            <person name="Land M.L."/>
            <person name="Hauser L."/>
            <person name="Gopalan V."/>
            <person name="Chan P.P."/>
            <person name="Lowe T.M."/>
            <person name="Atomi H."/>
            <person name="Bonch-Osmolovskaya E.A."/>
            <person name="Woyke T."/>
            <person name="Mukhopadhyay B."/>
        </authorList>
    </citation>
    <scope>NUCLEOTIDE SEQUENCE [LARGE SCALE GENOMIC DNA]</scope>
    <source>
        <strain evidence="1 2">DSM 16532</strain>
    </source>
</reference>
<dbReference type="KEGG" id="dfd:Desfe_0985"/>
<evidence type="ECO:0000313" key="1">
    <source>
        <dbReference type="EMBL" id="AFL66868.1"/>
    </source>
</evidence>
<keyword evidence="2" id="KW-1185">Reference proteome</keyword>
<gene>
    <name evidence="1" type="ORF">Desfe_0985</name>
</gene>
<dbReference type="HOGENOM" id="CLU_2475845_0_0_2"/>
<organism evidence="1 2">
    <name type="scientific">Desulfurococcus amylolyticus DSM 16532</name>
    <dbReference type="NCBI Taxonomy" id="768672"/>
    <lineage>
        <taxon>Archaea</taxon>
        <taxon>Thermoproteota</taxon>
        <taxon>Thermoprotei</taxon>
        <taxon>Desulfurococcales</taxon>
        <taxon>Desulfurococcaceae</taxon>
        <taxon>Desulfurococcus</taxon>
    </lineage>
</organism>
<evidence type="ECO:0000313" key="2">
    <source>
        <dbReference type="Proteomes" id="UP000006175"/>
    </source>
</evidence>
<dbReference type="EMBL" id="CP003321">
    <property type="protein sequence ID" value="AFL66868.1"/>
    <property type="molecule type" value="Genomic_DNA"/>
</dbReference>
<dbReference type="AlphaFoldDB" id="I3XSE4"/>
<accession>I3XSE4</accession>
<dbReference type="Proteomes" id="UP000006175">
    <property type="component" value="Chromosome"/>
</dbReference>